<evidence type="ECO:0000313" key="3">
    <source>
        <dbReference type="EMBL" id="EJK46537.1"/>
    </source>
</evidence>
<evidence type="ECO:0000256" key="1">
    <source>
        <dbReference type="ARBA" id="ARBA00022737"/>
    </source>
</evidence>
<keyword evidence="4" id="KW-1185">Reference proteome</keyword>
<dbReference type="InterPro" id="IPR002885">
    <property type="entry name" value="PPR_rpt"/>
</dbReference>
<keyword evidence="2" id="KW-0472">Membrane</keyword>
<sequence length="975" mass="109381">MRISHPGKRLPRLLGVMCVILIIECGLALVLSFRIDTDAAARSMTRMTRVGRRGRTSTLPRAHQPTMEAEATLLHTFNSDIARVTFPSLFFSLHHRGGKSQIPRHHLLRPSPFEDPASAQTAERMLRRMLQNRQRSDGRTVCPDRRTFGLVAGAYGRLRYVNRRSKDFRMVTWYGEESKTHNSRSGEHRAKWTPTDKLVQLLQLQLELCAREGWPRGILPQVGAYNRILKRLARGRQPLRGVQALELIKLMQSRIPVGENGVLCKPDSASFEFAIEAIASFRKPVKMNEKTILPHSFASDLGFEFPAGSSEMNCIGEAEVLLEQLESMANSTENHYFNACRHLIEGLGRHVVTEAKHSTQAARECFVHRSVELLVRLEALAQALPPSCIVPSSTFTSVILALSTIKRSSSAQQAEEILLRMLNYYRDLDSFDCNGLLSSQSFNTRDLSKAFSGAIAAHSSARDTVGAERVMNKMCEVYESGAFGGSFVPDVRSFGSVIALYGKKHSYRSNADHCERILSRLEDVALAEKHRGRAYHLTAQPYNIVMLARVRSVGTSWPRRQSSTEEKRAHAEANNQIILRAQSLLDHMEYSMNVKPDPYTYSILLNAWCKQSRPGNEGPADEAEMLLRRRIEDIDIEKVYGDAEAHDLPEGNVEIWPNAKHYASVLKAHAQRRSAAGAKKAVALLSEMEQRHFDATIIADDNALRTKSGYVVETKDVAKPDLVCYAITIDAFANSRLPEASVVALRLLEAVETKFSNGDESMKPNARLYTAAILSLGKRVRSREALQCLLLIPSCLVHSPYIEEVGEDENFHNRRPQNNAKRAWGILERMKESDVKPNSFSYNYVINCCASQQNRDAQDKKEAFSIAVKAFQELRAATALEPDDSCIIDPYHPDSFTYAFMLKCCNNLLGEGNLHMKVASQTFKACCSAGYLNDAVLDRLWNGVSPDQFFDLVDVGAERVSIERHSRECPVRVVL</sequence>
<feature type="transmembrane region" description="Helical" evidence="2">
    <location>
        <begin position="12"/>
        <end position="33"/>
    </location>
</feature>
<name>K0RIM6_THAOC</name>
<dbReference type="Proteomes" id="UP000266841">
    <property type="component" value="Unassembled WGS sequence"/>
</dbReference>
<dbReference type="OrthoDB" id="42345at2759"/>
<evidence type="ECO:0000313" key="4">
    <source>
        <dbReference type="Proteomes" id="UP000266841"/>
    </source>
</evidence>
<dbReference type="PANTHER" id="PTHR47942:SF63">
    <property type="entry name" value="PENTATRICOPEPTIDE REPEAT-CONTAINING PROTEIN"/>
    <property type="match status" value="1"/>
</dbReference>
<gene>
    <name evidence="3" type="ORF">THAOC_34789</name>
</gene>
<accession>K0RIM6</accession>
<dbReference type="Gene3D" id="1.25.40.10">
    <property type="entry name" value="Tetratricopeptide repeat domain"/>
    <property type="match status" value="2"/>
</dbReference>
<dbReference type="eggNOG" id="ENOG502T9TT">
    <property type="taxonomic scope" value="Eukaryota"/>
</dbReference>
<reference evidence="3 4" key="1">
    <citation type="journal article" date="2012" name="Genome Biol.">
        <title>Genome and low-iron response of an oceanic diatom adapted to chronic iron limitation.</title>
        <authorList>
            <person name="Lommer M."/>
            <person name="Specht M."/>
            <person name="Roy A.S."/>
            <person name="Kraemer L."/>
            <person name="Andreson R."/>
            <person name="Gutowska M.A."/>
            <person name="Wolf J."/>
            <person name="Bergner S.V."/>
            <person name="Schilhabel M.B."/>
            <person name="Klostermeier U.C."/>
            <person name="Beiko R.G."/>
            <person name="Rosenstiel P."/>
            <person name="Hippler M."/>
            <person name="Laroche J."/>
        </authorList>
    </citation>
    <scope>NUCLEOTIDE SEQUENCE [LARGE SCALE GENOMIC DNA]</scope>
    <source>
        <strain evidence="3 4">CCMP1005</strain>
    </source>
</reference>
<evidence type="ECO:0008006" key="5">
    <source>
        <dbReference type="Google" id="ProtNLM"/>
    </source>
</evidence>
<dbReference type="PANTHER" id="PTHR47942">
    <property type="entry name" value="TETRATRICOPEPTIDE REPEAT (TPR)-LIKE SUPERFAMILY PROTEIN-RELATED"/>
    <property type="match status" value="1"/>
</dbReference>
<dbReference type="EMBL" id="AGNL01047694">
    <property type="protein sequence ID" value="EJK46537.1"/>
    <property type="molecule type" value="Genomic_DNA"/>
</dbReference>
<evidence type="ECO:0000256" key="2">
    <source>
        <dbReference type="SAM" id="Phobius"/>
    </source>
</evidence>
<organism evidence="3 4">
    <name type="scientific">Thalassiosira oceanica</name>
    <name type="common">Marine diatom</name>
    <dbReference type="NCBI Taxonomy" id="159749"/>
    <lineage>
        <taxon>Eukaryota</taxon>
        <taxon>Sar</taxon>
        <taxon>Stramenopiles</taxon>
        <taxon>Ochrophyta</taxon>
        <taxon>Bacillariophyta</taxon>
        <taxon>Coscinodiscophyceae</taxon>
        <taxon>Thalassiosirophycidae</taxon>
        <taxon>Thalassiosirales</taxon>
        <taxon>Thalassiosiraceae</taxon>
        <taxon>Thalassiosira</taxon>
    </lineage>
</organism>
<keyword evidence="2" id="KW-1133">Transmembrane helix</keyword>
<dbReference type="Pfam" id="PF13812">
    <property type="entry name" value="PPR_3"/>
    <property type="match status" value="1"/>
</dbReference>
<dbReference type="InterPro" id="IPR051222">
    <property type="entry name" value="PPR/CCM1_RNA-binding"/>
</dbReference>
<keyword evidence="2" id="KW-0812">Transmembrane</keyword>
<dbReference type="OMA" id="LLDHMEY"/>
<protein>
    <recommendedName>
        <fullName evidence="5">Pentacotripeptide-repeat region of PRORP domain-containing protein</fullName>
    </recommendedName>
</protein>
<keyword evidence="1" id="KW-0677">Repeat</keyword>
<dbReference type="InterPro" id="IPR011990">
    <property type="entry name" value="TPR-like_helical_dom_sf"/>
</dbReference>
<dbReference type="AlphaFoldDB" id="K0RIM6"/>
<proteinExistence type="predicted"/>
<comment type="caution">
    <text evidence="3">The sequence shown here is derived from an EMBL/GenBank/DDBJ whole genome shotgun (WGS) entry which is preliminary data.</text>
</comment>